<keyword evidence="1" id="KW-0472">Membrane</keyword>
<reference evidence="2 3" key="1">
    <citation type="submission" date="2019-04" db="EMBL/GenBank/DDBJ databases">
        <authorList>
            <person name="Van Vliet M D."/>
        </authorList>
    </citation>
    <scope>NUCLEOTIDE SEQUENCE [LARGE SCALE GENOMIC DNA]</scope>
    <source>
        <strain evidence="2 3">F1</strain>
    </source>
</reference>
<dbReference type="Proteomes" id="UP000366872">
    <property type="component" value="Unassembled WGS sequence"/>
</dbReference>
<proteinExistence type="predicted"/>
<dbReference type="AlphaFoldDB" id="A0A6C2U008"/>
<gene>
    <name evidence="2" type="ORF">PDESU_01808</name>
</gene>
<protein>
    <recommendedName>
        <fullName evidence="4">PEP-CTERM protein-sorting domain-containing protein</fullName>
    </recommendedName>
</protein>
<name>A0A6C2U008_PONDE</name>
<feature type="transmembrane region" description="Helical" evidence="1">
    <location>
        <begin position="196"/>
        <end position="215"/>
    </location>
</feature>
<evidence type="ECO:0008006" key="4">
    <source>
        <dbReference type="Google" id="ProtNLM"/>
    </source>
</evidence>
<keyword evidence="3" id="KW-1185">Reference proteome</keyword>
<dbReference type="EMBL" id="CAAHFG010000001">
    <property type="protein sequence ID" value="VGO13252.1"/>
    <property type="molecule type" value="Genomic_DNA"/>
</dbReference>
<evidence type="ECO:0000313" key="2">
    <source>
        <dbReference type="EMBL" id="VGO13252.1"/>
    </source>
</evidence>
<organism evidence="2 3">
    <name type="scientific">Pontiella desulfatans</name>
    <dbReference type="NCBI Taxonomy" id="2750659"/>
    <lineage>
        <taxon>Bacteria</taxon>
        <taxon>Pseudomonadati</taxon>
        <taxon>Kiritimatiellota</taxon>
        <taxon>Kiritimatiellia</taxon>
        <taxon>Kiritimatiellales</taxon>
        <taxon>Pontiellaceae</taxon>
        <taxon>Pontiella</taxon>
    </lineage>
</organism>
<accession>A0A6C2U008</accession>
<evidence type="ECO:0000256" key="1">
    <source>
        <dbReference type="SAM" id="Phobius"/>
    </source>
</evidence>
<keyword evidence="1" id="KW-0812">Transmembrane</keyword>
<keyword evidence="1" id="KW-1133">Transmembrane helix</keyword>
<sequence length="218" mass="22809">MKKVWGIILVLGFAVGANAGIILTGVLDGDLSGGTPKVVELYVDGTEDLANYKFAYQQNAGTSWSFSSTLSGTYTDEFVYLVDTDNDDEFASCFGSSGDFANVLIVASIAHNGDDRVGIATSSDVLVDYYGAAGVDGSGQSWEYTDGFAYRDDGTGPDGTFAESNWDISLGGVDGLDAAGHGATVPFGTYAIPEPMTLSFIALFGGGLLFVRRLFSMG</sequence>
<evidence type="ECO:0000313" key="3">
    <source>
        <dbReference type="Proteomes" id="UP000366872"/>
    </source>
</evidence>
<dbReference type="RefSeq" id="WP_136078838.1">
    <property type="nucleotide sequence ID" value="NZ_CAAHFG010000001.1"/>
</dbReference>